<evidence type="ECO:0000313" key="1">
    <source>
        <dbReference type="EMBL" id="EMI18527.1"/>
    </source>
</evidence>
<dbReference type="AlphaFoldDB" id="M5RT07"/>
<gene>
    <name evidence="1" type="ORF">RMSM_04569</name>
</gene>
<protein>
    <submittedName>
        <fullName evidence="1">Uncharacterized protein</fullName>
    </submittedName>
</protein>
<dbReference type="PATRIC" id="fig|1265738.3.peg.4591"/>
<keyword evidence="2" id="KW-1185">Reference proteome</keyword>
<dbReference type="Proteomes" id="UP000011991">
    <property type="component" value="Unassembled WGS sequence"/>
</dbReference>
<reference evidence="1 2" key="1">
    <citation type="journal article" date="2013" name="Mar. Genomics">
        <title>Expression of sulfatases in Rhodopirellula baltica and the diversity of sulfatases in the genus Rhodopirellula.</title>
        <authorList>
            <person name="Wegner C.E."/>
            <person name="Richter-Heitmann T."/>
            <person name="Klindworth A."/>
            <person name="Klockow C."/>
            <person name="Richter M."/>
            <person name="Achstetter T."/>
            <person name="Glockner F.O."/>
            <person name="Harder J."/>
        </authorList>
    </citation>
    <scope>NUCLEOTIDE SEQUENCE [LARGE SCALE GENOMIC DNA]</scope>
    <source>
        <strain evidence="1 2">SM1</strain>
    </source>
</reference>
<name>M5RT07_9BACT</name>
<comment type="caution">
    <text evidence="1">The sequence shown here is derived from an EMBL/GenBank/DDBJ whole genome shotgun (WGS) entry which is preliminary data.</text>
</comment>
<proteinExistence type="predicted"/>
<dbReference type="EMBL" id="ANOG01000653">
    <property type="protein sequence ID" value="EMI18527.1"/>
    <property type="molecule type" value="Genomic_DNA"/>
</dbReference>
<accession>M5RT07</accession>
<evidence type="ECO:0000313" key="2">
    <source>
        <dbReference type="Proteomes" id="UP000011991"/>
    </source>
</evidence>
<sequence length="90" mass="10075">MPGISRLLWRGVSGEWASCRQDSSWDRSAKLLRSSNLVTRDDHFVLGELATRPRSSLQPKIESTGTLTSSRRSFILKIATPACLSRLNPF</sequence>
<organism evidence="1 2">
    <name type="scientific">Rhodopirellula maiorica SM1</name>
    <dbReference type="NCBI Taxonomy" id="1265738"/>
    <lineage>
        <taxon>Bacteria</taxon>
        <taxon>Pseudomonadati</taxon>
        <taxon>Planctomycetota</taxon>
        <taxon>Planctomycetia</taxon>
        <taxon>Pirellulales</taxon>
        <taxon>Pirellulaceae</taxon>
        <taxon>Novipirellula</taxon>
    </lineage>
</organism>